<sequence length="131" mass="14673">MNFPCVNGSACYIKGQKHDKSLSSVLNNYLQSMIAPKEKAGALEKVQYEDPNYIYPEPIRCLHCKVRNSNGEEVGKKTTNLPGVICCRSVSRRGASYNIKAKCEKCHTSKNSFVKRESLPEYILNKLEAGI</sequence>
<name>A0A7R5WUG1_9POXV</name>
<gene>
    <name evidence="1" type="ORF">DLEV_166</name>
</gene>
<dbReference type="EMBL" id="KR095315">
    <property type="protein sequence ID" value="AKS26457.1"/>
    <property type="molecule type" value="Genomic_DNA"/>
</dbReference>
<keyword evidence="2" id="KW-1185">Reference proteome</keyword>
<dbReference type="Proteomes" id="UP000593702">
    <property type="component" value="Segment"/>
</dbReference>
<evidence type="ECO:0000313" key="2">
    <source>
        <dbReference type="Proteomes" id="UP000593702"/>
    </source>
</evidence>
<accession>A0A7R5WUG1</accession>
<protein>
    <submittedName>
        <fullName evidence="1">Uncharacterized protein</fullName>
    </submittedName>
</protein>
<evidence type="ECO:0000313" key="1">
    <source>
        <dbReference type="EMBL" id="AKS26457.1"/>
    </source>
</evidence>
<proteinExistence type="predicted"/>
<reference evidence="1 2" key="1">
    <citation type="submission" date="2015-04" db="EMBL/GenBank/DDBJ databases">
        <title>Diachasmimorpha longicaudata entomopoxvirus genome.</title>
        <authorList>
            <person name="Coffman K.A."/>
            <person name="Burke G.R."/>
        </authorList>
    </citation>
    <scope>NUCLEOTIDE SEQUENCE [LARGE SCALE GENOMIC DNA]</scope>
</reference>
<organism evidence="1 2">
    <name type="scientific">Diachasmimorpha longicaudata entomopoxvirus</name>
    <dbReference type="NCBI Taxonomy" id="109981"/>
    <lineage>
        <taxon>Viruses</taxon>
        <taxon>Varidnaviria</taxon>
        <taxon>Bamfordvirae</taxon>
        <taxon>Nucleocytoviricota</taxon>
        <taxon>Pokkesviricetes</taxon>
        <taxon>Chitovirales</taxon>
        <taxon>Poxviridae</taxon>
        <taxon>Entomopoxvirinae</taxon>
        <taxon>Epsilonentomopoxvirus</taxon>
        <taxon>Epsilonentomopoxvirus dlongicaudata</taxon>
        <taxon>Diachasmimorpha entomopoxvirus</taxon>
    </lineage>
</organism>